<keyword evidence="1" id="KW-1185">Reference proteome</keyword>
<sequence length="154" mass="17808">MHVRCFISFKSVRYSCCTFRLHFSFSTSELVKTRLEGVKKKEKKEAFDNRHWTQKTLEEMQERDWRIFREDFNISIKGGRVPKPLRNWAEAGLPSEVLDVIIKIGYKLDLHFLHSCFSVGDHEGASFFAISLLQDFPGADTDSATGDTNWIAKS</sequence>
<evidence type="ECO:0000313" key="2">
    <source>
        <dbReference type="WBParaSite" id="PEQ_0001297701-mRNA-1"/>
    </source>
</evidence>
<dbReference type="AlphaFoldDB" id="A0A914S3R9"/>
<protein>
    <submittedName>
        <fullName evidence="2">Uncharacterized protein</fullName>
    </submittedName>
</protein>
<dbReference type="WBParaSite" id="PEQ_0001297701-mRNA-1">
    <property type="protein sequence ID" value="PEQ_0001297701-mRNA-1"/>
    <property type="gene ID" value="PEQ_0001297701"/>
</dbReference>
<organism evidence="1 2">
    <name type="scientific">Parascaris equorum</name>
    <name type="common">Equine roundworm</name>
    <dbReference type="NCBI Taxonomy" id="6256"/>
    <lineage>
        <taxon>Eukaryota</taxon>
        <taxon>Metazoa</taxon>
        <taxon>Ecdysozoa</taxon>
        <taxon>Nematoda</taxon>
        <taxon>Chromadorea</taxon>
        <taxon>Rhabditida</taxon>
        <taxon>Spirurina</taxon>
        <taxon>Ascaridomorpha</taxon>
        <taxon>Ascaridoidea</taxon>
        <taxon>Ascarididae</taxon>
        <taxon>Parascaris</taxon>
    </lineage>
</organism>
<dbReference type="InterPro" id="IPR027417">
    <property type="entry name" value="P-loop_NTPase"/>
</dbReference>
<dbReference type="Gene3D" id="3.40.50.300">
    <property type="entry name" value="P-loop containing nucleotide triphosphate hydrolases"/>
    <property type="match status" value="1"/>
</dbReference>
<accession>A0A914S3R9</accession>
<reference evidence="2" key="1">
    <citation type="submission" date="2022-11" db="UniProtKB">
        <authorList>
            <consortium name="WormBaseParasite"/>
        </authorList>
    </citation>
    <scope>IDENTIFICATION</scope>
</reference>
<proteinExistence type="predicted"/>
<name>A0A914S3R9_PAREQ</name>
<dbReference type="Proteomes" id="UP000887564">
    <property type="component" value="Unplaced"/>
</dbReference>
<evidence type="ECO:0000313" key="1">
    <source>
        <dbReference type="Proteomes" id="UP000887564"/>
    </source>
</evidence>